<dbReference type="PANTHER" id="PTHR31432:SF0">
    <property type="entry name" value="INTRAFLAGELLAR TRANSPORT PROTEIN 74 HOMOLOG"/>
    <property type="match status" value="1"/>
</dbReference>
<feature type="region of interest" description="Disordered" evidence="2">
    <location>
        <begin position="1"/>
        <end position="36"/>
    </location>
</feature>
<dbReference type="Proteomes" id="UP000515908">
    <property type="component" value="Chromosome 11"/>
</dbReference>
<dbReference type="VEuPathDB" id="TriTrypDB:ADEAN_000594600"/>
<evidence type="ECO:0000256" key="1">
    <source>
        <dbReference type="SAM" id="Coils"/>
    </source>
</evidence>
<protein>
    <recommendedName>
        <fullName evidence="5">Intraflagellar transport protein-like protein</fullName>
    </recommendedName>
</protein>
<evidence type="ECO:0000256" key="2">
    <source>
        <dbReference type="SAM" id="MobiDB-lite"/>
    </source>
</evidence>
<keyword evidence="1" id="KW-0175">Coiled coil</keyword>
<dbReference type="PANTHER" id="PTHR31432">
    <property type="entry name" value="INTRAFLAGELLAR TRANSPORT PROTEIN 74 HOMOLOG"/>
    <property type="match status" value="1"/>
</dbReference>
<gene>
    <name evidence="3" type="ORF">ADEAN_000594600</name>
</gene>
<feature type="coiled-coil region" evidence="1">
    <location>
        <begin position="246"/>
        <end position="309"/>
    </location>
</feature>
<dbReference type="GO" id="GO:0035735">
    <property type="term" value="P:intraciliary transport involved in cilium assembly"/>
    <property type="evidence" value="ECO:0007669"/>
    <property type="project" value="TreeGrafter"/>
</dbReference>
<dbReference type="GO" id="GO:0005929">
    <property type="term" value="C:cilium"/>
    <property type="evidence" value="ECO:0007669"/>
    <property type="project" value="TreeGrafter"/>
</dbReference>
<proteinExistence type="predicted"/>
<accession>S9UZY7</accession>
<dbReference type="EMBL" id="LR877155">
    <property type="protein sequence ID" value="CAD2218457.1"/>
    <property type="molecule type" value="Genomic_DNA"/>
</dbReference>
<dbReference type="OrthoDB" id="444379at2759"/>
<reference evidence="3 4" key="1">
    <citation type="submission" date="2020-08" db="EMBL/GenBank/DDBJ databases">
        <authorList>
            <person name="Newling K."/>
            <person name="Davey J."/>
            <person name="Forrester S."/>
        </authorList>
    </citation>
    <scope>NUCLEOTIDE SEQUENCE [LARGE SCALE GENOMIC DNA]</scope>
    <source>
        <strain evidence="4">Crithidia deanei Carvalho (ATCC PRA-265)</strain>
    </source>
</reference>
<dbReference type="GO" id="GO:0048487">
    <property type="term" value="F:beta-tubulin binding"/>
    <property type="evidence" value="ECO:0007669"/>
    <property type="project" value="InterPro"/>
</dbReference>
<organism evidence="3 4">
    <name type="scientific">Angomonas deanei</name>
    <dbReference type="NCBI Taxonomy" id="59799"/>
    <lineage>
        <taxon>Eukaryota</taxon>
        <taxon>Discoba</taxon>
        <taxon>Euglenozoa</taxon>
        <taxon>Kinetoplastea</taxon>
        <taxon>Metakinetoplastina</taxon>
        <taxon>Trypanosomatida</taxon>
        <taxon>Trypanosomatidae</taxon>
        <taxon>Strigomonadinae</taxon>
        <taxon>Angomonas</taxon>
    </lineage>
</organism>
<feature type="coiled-coil region" evidence="1">
    <location>
        <begin position="356"/>
        <end position="423"/>
    </location>
</feature>
<keyword evidence="4" id="KW-1185">Reference proteome</keyword>
<name>S9UZY7_9TRYP</name>
<dbReference type="AlphaFoldDB" id="S9UZY7"/>
<evidence type="ECO:0000313" key="3">
    <source>
        <dbReference type="EMBL" id="CAD2218457.1"/>
    </source>
</evidence>
<feature type="coiled-coil region" evidence="1">
    <location>
        <begin position="79"/>
        <end position="198"/>
    </location>
</feature>
<evidence type="ECO:0008006" key="5">
    <source>
        <dbReference type="Google" id="ProtNLM"/>
    </source>
</evidence>
<evidence type="ECO:0000313" key="4">
    <source>
        <dbReference type="Proteomes" id="UP000515908"/>
    </source>
</evidence>
<dbReference type="GO" id="GO:0030992">
    <property type="term" value="C:intraciliary transport particle B"/>
    <property type="evidence" value="ECO:0007669"/>
    <property type="project" value="InterPro"/>
</dbReference>
<sequence>MSGVPGSSAGLRPGTTMRPGSRMQAAGMGGSLQQPVAVTAAAAVTREGMRASSRAGTSAGPGRQVGDRSYYIGLLRPKCAELSAEIERLNEQEELINKNSSMLGQLQQKSKSLNEEITKLKGTLADVNLAVENASSRDAKAVKKQYTELEKKNAEKRAEVDKLFLAVKEEESKAKKNADMLEEEIQQLERRILTENQDFGSYKSTRDDCYAVSDTVLARQHEVRTLAAMQDLLMARLAHDPDKKRAAETLRTILRKRREKEELTKQCSLSVEEEKQKLIQQVKATRSDIEVLERQVNDTRDTLQESRVRLSALDDEIKNYSGDNVRAFQELQQRDQEMQKFIDEYPDREKEESSKIEATQQNISNLLSRISQALQLSRQMPSDGNPSALQALQSEVDAKRSQLENDQITHERLEKELLERKKEFDNLGSVEAKINKESEEHRVRMAQQKEEMEQYGDLDRLKVDVDQLRKELTTQKSYLIRIRDNGKQQLNTLSSGYEGDLKRLQGNESYNALLAQEQKLRALWQSTFKIEDFVRLREKDTQYLTTKAACLRIVDDINLLLKNPAHLAASPGSTITFQV</sequence>
<dbReference type="InterPro" id="IPR029602">
    <property type="entry name" value="IFT74"/>
</dbReference>